<dbReference type="PANTHER" id="PTHR23028:SF53">
    <property type="entry name" value="ACYL_TRANSF_3 DOMAIN-CONTAINING PROTEIN"/>
    <property type="match status" value="1"/>
</dbReference>
<dbReference type="Pfam" id="PF01757">
    <property type="entry name" value="Acyl_transf_3"/>
    <property type="match status" value="1"/>
</dbReference>
<dbReference type="GO" id="GO:0000271">
    <property type="term" value="P:polysaccharide biosynthetic process"/>
    <property type="evidence" value="ECO:0007669"/>
    <property type="project" value="TreeGrafter"/>
</dbReference>
<dbReference type="EMBL" id="QVIG01000001">
    <property type="protein sequence ID" value="RGD59223.1"/>
    <property type="molecule type" value="Genomic_DNA"/>
</dbReference>
<feature type="domain" description="Acyltransferase 3" evidence="3">
    <location>
        <begin position="11"/>
        <end position="345"/>
    </location>
</feature>
<feature type="transmembrane region" description="Helical" evidence="2">
    <location>
        <begin position="199"/>
        <end position="215"/>
    </location>
</feature>
<dbReference type="GO" id="GO:0016020">
    <property type="term" value="C:membrane"/>
    <property type="evidence" value="ECO:0007669"/>
    <property type="project" value="TreeGrafter"/>
</dbReference>
<dbReference type="PANTHER" id="PTHR23028">
    <property type="entry name" value="ACETYLTRANSFERASE"/>
    <property type="match status" value="1"/>
</dbReference>
<keyword evidence="2" id="KW-0812">Transmembrane</keyword>
<sequence length="402" mass="43388">MPTTGPSRLPSLTGLRFWAALLVVLYHLSRKVGEVPLLSPLAWYGRSGVTFFFVLSGFVLAWTYGASPARPWVFARRRFARIWPLHVLTTALSLGADAAIGAVLPVAAALWSLALVHPWALPTLYGGNPASWSLGAEAWFYLLFPPLLRLLAPRRRAWLPLAALCAVLGPVLWAAGAVLPADPTVRGWLLDYLPPARTPQFVLGVVTGLAVRHGVLPRARLLRPGLLPAAAAVLLFHVLLVPWHAAVPDSSWYGPYSASQLLSAPLFAALLAAAARRDAAGAPPRLLAGRTAVRLGEWSYAWYLVHEIGVRCWLAVQGRPAPGAATLGVWLLLAGGSLVAAGALYRWVERPCERLLRGAPRGRDAAAPLPPRAVRVVRQRRRGRTVDQPSADQPSVEPSRLT</sequence>
<dbReference type="GO" id="GO:0016747">
    <property type="term" value="F:acyltransferase activity, transferring groups other than amino-acyl groups"/>
    <property type="evidence" value="ECO:0007669"/>
    <property type="project" value="InterPro"/>
</dbReference>
<dbReference type="Proteomes" id="UP000263377">
    <property type="component" value="Unassembled WGS sequence"/>
</dbReference>
<feature type="transmembrane region" description="Helical" evidence="2">
    <location>
        <begin position="41"/>
        <end position="64"/>
    </location>
</feature>
<feature type="transmembrane region" description="Helical" evidence="2">
    <location>
        <begin position="227"/>
        <end position="246"/>
    </location>
</feature>
<keyword evidence="4" id="KW-0012">Acyltransferase</keyword>
<feature type="transmembrane region" description="Helical" evidence="2">
    <location>
        <begin position="131"/>
        <end position="151"/>
    </location>
</feature>
<feature type="transmembrane region" description="Helical" evidence="2">
    <location>
        <begin position="158"/>
        <end position="179"/>
    </location>
</feature>
<feature type="transmembrane region" description="Helical" evidence="2">
    <location>
        <begin position="85"/>
        <end position="111"/>
    </location>
</feature>
<keyword evidence="2" id="KW-0472">Membrane</keyword>
<feature type="region of interest" description="Disordered" evidence="1">
    <location>
        <begin position="378"/>
        <end position="402"/>
    </location>
</feature>
<feature type="transmembrane region" description="Helical" evidence="2">
    <location>
        <begin position="12"/>
        <end position="29"/>
    </location>
</feature>
<keyword evidence="2" id="KW-1133">Transmembrane helix</keyword>
<accession>A0A372ZTL6</accession>
<evidence type="ECO:0000256" key="2">
    <source>
        <dbReference type="SAM" id="Phobius"/>
    </source>
</evidence>
<dbReference type="InterPro" id="IPR002656">
    <property type="entry name" value="Acyl_transf_3_dom"/>
</dbReference>
<proteinExistence type="predicted"/>
<dbReference type="InterPro" id="IPR050879">
    <property type="entry name" value="Acyltransferase_3"/>
</dbReference>
<name>A0A372ZTL6_9ACTN</name>
<dbReference type="AlphaFoldDB" id="A0A372ZTL6"/>
<evidence type="ECO:0000256" key="1">
    <source>
        <dbReference type="SAM" id="MobiDB-lite"/>
    </source>
</evidence>
<protein>
    <submittedName>
        <fullName evidence="4">Acyltransferase</fullName>
    </submittedName>
</protein>
<comment type="caution">
    <text evidence="4">The sequence shown here is derived from an EMBL/GenBank/DDBJ whole genome shotgun (WGS) entry which is preliminary data.</text>
</comment>
<gene>
    <name evidence="4" type="ORF">DR950_16810</name>
</gene>
<evidence type="ECO:0000259" key="3">
    <source>
        <dbReference type="Pfam" id="PF01757"/>
    </source>
</evidence>
<keyword evidence="5" id="KW-1185">Reference proteome</keyword>
<evidence type="ECO:0000313" key="4">
    <source>
        <dbReference type="EMBL" id="RGD59223.1"/>
    </source>
</evidence>
<reference evidence="4 5" key="1">
    <citation type="submission" date="2018-08" db="EMBL/GenBank/DDBJ databases">
        <title>Diversity &amp; Physiological Properties of Lignin-Decomposing Actinobacteria from Soil.</title>
        <authorList>
            <person name="Roh S.G."/>
            <person name="Kim S.B."/>
        </authorList>
    </citation>
    <scope>NUCLEOTIDE SEQUENCE [LARGE SCALE GENOMIC DNA]</scope>
    <source>
        <strain evidence="4 5">MMS17-GH009</strain>
    </source>
</reference>
<feature type="transmembrane region" description="Helical" evidence="2">
    <location>
        <begin position="328"/>
        <end position="348"/>
    </location>
</feature>
<evidence type="ECO:0000313" key="5">
    <source>
        <dbReference type="Proteomes" id="UP000263377"/>
    </source>
</evidence>
<dbReference type="RefSeq" id="WP_117487483.1">
    <property type="nucleotide sequence ID" value="NZ_QVIG01000001.1"/>
</dbReference>
<keyword evidence="4" id="KW-0808">Transferase</keyword>
<organism evidence="4 5">
    <name type="scientific">Kitasatospora xanthocidica</name>
    <dbReference type="NCBI Taxonomy" id="83382"/>
    <lineage>
        <taxon>Bacteria</taxon>
        <taxon>Bacillati</taxon>
        <taxon>Actinomycetota</taxon>
        <taxon>Actinomycetes</taxon>
        <taxon>Kitasatosporales</taxon>
        <taxon>Streptomycetaceae</taxon>
        <taxon>Kitasatospora</taxon>
    </lineage>
</organism>